<dbReference type="AlphaFoldDB" id="E0UBV5"/>
<reference evidence="2" key="1">
    <citation type="journal article" date="2011" name="MBio">
        <title>Novel metabolic attributes of the genus Cyanothece, comprising a group of unicellular nitrogen-fixing Cyanobacteria.</title>
        <authorList>
            <person name="Bandyopadhyay A."/>
            <person name="Elvitigala T."/>
            <person name="Welsh E."/>
            <person name="Stockel J."/>
            <person name="Liberton M."/>
            <person name="Min H."/>
            <person name="Sherman L.A."/>
            <person name="Pakrasi H.B."/>
        </authorList>
    </citation>
    <scope>NUCLEOTIDE SEQUENCE [LARGE SCALE GENOMIC DNA]</scope>
    <source>
        <strain evidence="2">PCC 7822</strain>
    </source>
</reference>
<accession>E0UBV5</accession>
<protein>
    <submittedName>
        <fullName evidence="1">Uncharacterized protein</fullName>
    </submittedName>
</protein>
<dbReference type="HOGENOM" id="CLU_182755_0_0_3"/>
<dbReference type="RefSeq" id="WP_013323263.1">
    <property type="nucleotide sequence ID" value="NC_014501.1"/>
</dbReference>
<dbReference type="EMBL" id="CP002198">
    <property type="protein sequence ID" value="ADN15170.1"/>
    <property type="molecule type" value="Genomic_DNA"/>
</dbReference>
<dbReference type="STRING" id="497965.Cyan7822_3218"/>
<sequence length="85" mass="9937">MLSPAPNLAEQINNWEFVELWVDTIVFPPRLLMLVSDKDGKSYIYDPIEKYKLIFSGSTYDEAHSWLLEDEYERVDGRLLAQDVV</sequence>
<keyword evidence="2" id="KW-1185">Reference proteome</keyword>
<evidence type="ECO:0000313" key="1">
    <source>
        <dbReference type="EMBL" id="ADN15170.1"/>
    </source>
</evidence>
<dbReference type="KEGG" id="cyj:Cyan7822_3218"/>
<gene>
    <name evidence="1" type="ordered locus">Cyan7822_3218</name>
</gene>
<organism evidence="1 2">
    <name type="scientific">Gloeothece verrucosa (strain PCC 7822)</name>
    <name type="common">Cyanothece sp. (strain PCC 7822)</name>
    <dbReference type="NCBI Taxonomy" id="497965"/>
    <lineage>
        <taxon>Bacteria</taxon>
        <taxon>Bacillati</taxon>
        <taxon>Cyanobacteriota</taxon>
        <taxon>Cyanophyceae</taxon>
        <taxon>Oscillatoriophycideae</taxon>
        <taxon>Chroococcales</taxon>
        <taxon>Aphanothecaceae</taxon>
        <taxon>Gloeothece</taxon>
        <taxon>Gloeothece verrucosa</taxon>
    </lineage>
</organism>
<dbReference type="eggNOG" id="ENOG5032YD7">
    <property type="taxonomic scope" value="Bacteria"/>
</dbReference>
<evidence type="ECO:0000313" key="2">
    <source>
        <dbReference type="Proteomes" id="UP000008206"/>
    </source>
</evidence>
<name>E0UBV5_GLOV7</name>
<dbReference type="OrthoDB" id="573182at2"/>
<dbReference type="Proteomes" id="UP000008206">
    <property type="component" value="Chromosome"/>
</dbReference>
<proteinExistence type="predicted"/>